<accession>A0ABR9GCL6</accession>
<dbReference type="RefSeq" id="WP_192556633.1">
    <property type="nucleotide sequence ID" value="NZ_JACZZA010000010.1"/>
</dbReference>
<dbReference type="Proteomes" id="UP000651010">
    <property type="component" value="Unassembled WGS sequence"/>
</dbReference>
<feature type="region of interest" description="Disordered" evidence="1">
    <location>
        <begin position="1"/>
        <end position="30"/>
    </location>
</feature>
<gene>
    <name evidence="2" type="ORF">IGX34_15490</name>
</gene>
<evidence type="ECO:0000313" key="3">
    <source>
        <dbReference type="Proteomes" id="UP000651010"/>
    </source>
</evidence>
<comment type="caution">
    <text evidence="2">The sequence shown here is derived from an EMBL/GenBank/DDBJ whole genome shotgun (WGS) entry which is preliminary data.</text>
</comment>
<name>A0ABR9GCL6_9GAMM</name>
<dbReference type="InterPro" id="IPR046197">
    <property type="entry name" value="DUF6229"/>
</dbReference>
<reference evidence="2 3" key="1">
    <citation type="submission" date="2020-09" db="EMBL/GenBank/DDBJ databases">
        <title>Dyella sp. 7MK23 isolated from forest soil.</title>
        <authorList>
            <person name="Fu J."/>
        </authorList>
    </citation>
    <scope>NUCLEOTIDE SEQUENCE [LARGE SCALE GENOMIC DNA]</scope>
    <source>
        <strain evidence="2 3">7MK23</strain>
    </source>
</reference>
<proteinExistence type="predicted"/>
<dbReference type="Pfam" id="PF19740">
    <property type="entry name" value="DUF6229"/>
    <property type="match status" value="1"/>
</dbReference>
<evidence type="ECO:0000313" key="2">
    <source>
        <dbReference type="EMBL" id="MBE1161785.1"/>
    </source>
</evidence>
<protein>
    <submittedName>
        <fullName evidence="2">Uncharacterized protein</fullName>
    </submittedName>
</protein>
<dbReference type="EMBL" id="JACZZA010000010">
    <property type="protein sequence ID" value="MBE1161785.1"/>
    <property type="molecule type" value="Genomic_DNA"/>
</dbReference>
<keyword evidence="3" id="KW-1185">Reference proteome</keyword>
<organism evidence="2 3">
    <name type="scientific">Dyella acidiphila</name>
    <dbReference type="NCBI Taxonomy" id="2775866"/>
    <lineage>
        <taxon>Bacteria</taxon>
        <taxon>Pseudomonadati</taxon>
        <taxon>Pseudomonadota</taxon>
        <taxon>Gammaproteobacteria</taxon>
        <taxon>Lysobacterales</taxon>
        <taxon>Rhodanobacteraceae</taxon>
        <taxon>Dyella</taxon>
    </lineage>
</organism>
<evidence type="ECO:0000256" key="1">
    <source>
        <dbReference type="SAM" id="MobiDB-lite"/>
    </source>
</evidence>
<sequence>MQQHDDVVSGWLDGSDNCGGQDNPAGPLYLDSSAEEKMTGQSAAAIFTTQKTTQSCASGCICC</sequence>